<proteinExistence type="predicted"/>
<dbReference type="AlphaFoldDB" id="A0A5U0GUT8"/>
<name>A0A5U0GUT8_SALER</name>
<evidence type="ECO:0000313" key="1">
    <source>
        <dbReference type="EMBL" id="EBO3612180.1"/>
    </source>
</evidence>
<sequence>MAHPLADWFNLRPDVIYVTGEFLLPLNLREHFALRCPVVPEGGKFSWCKFRLRKSHAPQRSPSSKIRRRMPAIGHRKFPDGFAQAFQVIRFRCLQRHAICLTGRSTLAHARVMCGVYISVICYLDTA</sequence>
<accession>A0A5U0GUT8</accession>
<organism evidence="1">
    <name type="scientific">Salmonella enterica</name>
    <name type="common">Salmonella choleraesuis</name>
    <dbReference type="NCBI Taxonomy" id="28901"/>
    <lineage>
        <taxon>Bacteria</taxon>
        <taxon>Pseudomonadati</taxon>
        <taxon>Pseudomonadota</taxon>
        <taxon>Gammaproteobacteria</taxon>
        <taxon>Enterobacterales</taxon>
        <taxon>Enterobacteriaceae</taxon>
        <taxon>Salmonella</taxon>
    </lineage>
</organism>
<gene>
    <name evidence="1" type="ORF">B6B45_05320</name>
</gene>
<reference evidence="1" key="1">
    <citation type="submission" date="2018-07" db="EMBL/GenBank/DDBJ databases">
        <authorList>
            <consortium name="PulseNet: The National Subtyping Network for Foodborne Disease Surveillance"/>
            <person name="Tarr C.L."/>
            <person name="Trees E."/>
            <person name="Katz L.S."/>
            <person name="Carleton-Romer H.A."/>
            <person name="Stroika S."/>
            <person name="Kucerova Z."/>
            <person name="Roache K.F."/>
            <person name="Sabol A.L."/>
            <person name="Besser J."/>
            <person name="Gerner-Smidt P."/>
        </authorList>
    </citation>
    <scope>NUCLEOTIDE SEQUENCE</scope>
    <source>
        <strain evidence="1">PNUSAS009982</strain>
    </source>
</reference>
<comment type="caution">
    <text evidence="1">The sequence shown here is derived from an EMBL/GenBank/DDBJ whole genome shotgun (WGS) entry which is preliminary data.</text>
</comment>
<dbReference type="EMBL" id="AAGIGR010000004">
    <property type="protein sequence ID" value="EBO3612180.1"/>
    <property type="molecule type" value="Genomic_DNA"/>
</dbReference>
<protein>
    <submittedName>
        <fullName evidence="1">Uncharacterized protein</fullName>
    </submittedName>
</protein>